<keyword evidence="1 11" id="KW-0963">Cytoplasm</keyword>
<proteinExistence type="inferred from homology"/>
<dbReference type="GO" id="GO:0005524">
    <property type="term" value="F:ATP binding"/>
    <property type="evidence" value="ECO:0007669"/>
    <property type="project" value="UniProtKB-UniRule"/>
</dbReference>
<gene>
    <name evidence="11" type="primary">srkA</name>
    <name evidence="13" type="ORF">AKG95_20655</name>
</gene>
<evidence type="ECO:0000256" key="7">
    <source>
        <dbReference type="ARBA" id="ARBA00022777"/>
    </source>
</evidence>
<dbReference type="EC" id="2.7.11.1" evidence="11"/>
<dbReference type="InterPro" id="IPR002575">
    <property type="entry name" value="Aminoglycoside_PTrfase"/>
</dbReference>
<comment type="function">
    <text evidence="11">A protein kinase that phosphorylates Ser and Thr residues. Probably acts to suppress the effects of stress linked to accumulation of reactive oxygen species. Probably involved in the extracytoplasmic stress response.</text>
</comment>
<sequence length="354" mass="40297">MTEVFAPAARVRLTMSLMHNENQPHEDDRPVHPFSALSPDCVLDALDSVGLRGDGRLLALNSYENRVYQVGIEDSAPLVAKFYRPARWSDAAILEEHAFVSELVEREIQVVPALEIHGSTLHQYQGFRFAVFPRHGGRAPELDDPATLEWIGRFIGRIHAVGALSTYQERPALDHQTFGVEPREFLLEGNFLPPELLAAYSSVAQQALDGVKRCYDRAGDVAVLRTHGDCHGGNVLWTDAGPHFVDFDDSRMGPAIQDLWMMLSGERGDQVRQMSDILAGYEDFCDFDPRQLYLVEALRTLRLIHYSAWLARRWDDPAFPVAFPWFNTQRYWQDRILELREQVALMDEAPLWPI</sequence>
<keyword evidence="9 11" id="KW-0460">Magnesium</keyword>
<feature type="domain" description="Aminoglycoside phosphotransferase" evidence="12">
    <location>
        <begin position="61"/>
        <end position="292"/>
    </location>
</feature>
<dbReference type="EMBL" id="LFKP01000010">
    <property type="protein sequence ID" value="OHV95619.1"/>
    <property type="molecule type" value="Genomic_DNA"/>
</dbReference>
<evidence type="ECO:0000256" key="8">
    <source>
        <dbReference type="ARBA" id="ARBA00022840"/>
    </source>
</evidence>
<comment type="subunit">
    <text evidence="11">Monomer.</text>
</comment>
<dbReference type="Gene3D" id="3.30.200.70">
    <property type="match status" value="1"/>
</dbReference>
<evidence type="ECO:0000256" key="2">
    <source>
        <dbReference type="ARBA" id="ARBA00022527"/>
    </source>
</evidence>
<keyword evidence="4 11" id="KW-0808">Transferase</keyword>
<keyword evidence="10 11" id="KW-0346">Stress response</keyword>
<feature type="binding site" evidence="11">
    <location>
        <position position="234"/>
    </location>
    <ligand>
        <name>Mg(2+)</name>
        <dbReference type="ChEBI" id="CHEBI:18420"/>
    </ligand>
</feature>
<evidence type="ECO:0000256" key="1">
    <source>
        <dbReference type="ARBA" id="ARBA00022490"/>
    </source>
</evidence>
<dbReference type="PANTHER" id="PTHR39573">
    <property type="entry name" value="STRESS RESPONSE KINASE A"/>
    <property type="match status" value="1"/>
</dbReference>
<comment type="caution">
    <text evidence="13">The sequence shown here is derived from an EMBL/GenBank/DDBJ whole genome shotgun (WGS) entry which is preliminary data.</text>
</comment>
<accession>A0A1S1U6B0</accession>
<dbReference type="GO" id="GO:0005737">
    <property type="term" value="C:cytoplasm"/>
    <property type="evidence" value="ECO:0007669"/>
    <property type="project" value="UniProtKB-SubCell"/>
</dbReference>
<evidence type="ECO:0000256" key="5">
    <source>
        <dbReference type="ARBA" id="ARBA00022723"/>
    </source>
</evidence>
<dbReference type="InterPro" id="IPR032882">
    <property type="entry name" value="SrkA/RdoA"/>
</dbReference>
<keyword evidence="6 11" id="KW-0547">Nucleotide-binding</keyword>
<comment type="subcellular location">
    <subcellularLocation>
        <location evidence="11">Cytoplasm</location>
    </subcellularLocation>
</comment>
<evidence type="ECO:0000256" key="11">
    <source>
        <dbReference type="HAMAP-Rule" id="MF_01497"/>
    </source>
</evidence>
<keyword evidence="7 11" id="KW-0418">Kinase</keyword>
<comment type="cofactor">
    <cofactor evidence="11">
        <name>Mg(2+)</name>
        <dbReference type="ChEBI" id="CHEBI:18420"/>
    </cofactor>
</comment>
<dbReference type="HAMAP" id="MF_01497">
    <property type="entry name" value="SrkA_kinase"/>
    <property type="match status" value="1"/>
</dbReference>
<dbReference type="GO" id="GO:0000287">
    <property type="term" value="F:magnesium ion binding"/>
    <property type="evidence" value="ECO:0007669"/>
    <property type="project" value="UniProtKB-UniRule"/>
</dbReference>
<keyword evidence="8 11" id="KW-0067">ATP-binding</keyword>
<comment type="catalytic activity">
    <reaction evidence="11">
        <text>L-seryl-[protein] + ATP = O-phospho-L-seryl-[protein] + ADP + H(+)</text>
        <dbReference type="Rhea" id="RHEA:17989"/>
        <dbReference type="Rhea" id="RHEA-COMP:9863"/>
        <dbReference type="Rhea" id="RHEA-COMP:11604"/>
        <dbReference type="ChEBI" id="CHEBI:15378"/>
        <dbReference type="ChEBI" id="CHEBI:29999"/>
        <dbReference type="ChEBI" id="CHEBI:30616"/>
        <dbReference type="ChEBI" id="CHEBI:83421"/>
        <dbReference type="ChEBI" id="CHEBI:456216"/>
        <dbReference type="EC" id="2.7.11.1"/>
    </reaction>
</comment>
<dbReference type="Pfam" id="PF01636">
    <property type="entry name" value="APH"/>
    <property type="match status" value="1"/>
</dbReference>
<dbReference type="GO" id="GO:0106310">
    <property type="term" value="F:protein serine kinase activity"/>
    <property type="evidence" value="ECO:0007669"/>
    <property type="project" value="RHEA"/>
</dbReference>
<evidence type="ECO:0000313" key="13">
    <source>
        <dbReference type="EMBL" id="OHV95619.1"/>
    </source>
</evidence>
<feature type="active site" description="Proton acceptor" evidence="11">
    <location>
        <position position="229"/>
    </location>
</feature>
<name>A0A1S1U6B0_9BURK</name>
<feature type="binding site" evidence="11">
    <location>
        <position position="246"/>
    </location>
    <ligand>
        <name>Mg(2+)</name>
        <dbReference type="ChEBI" id="CHEBI:18420"/>
    </ligand>
</feature>
<feature type="site" description="ATP" evidence="11">
    <location>
        <position position="62"/>
    </location>
</feature>
<comment type="similarity">
    <text evidence="11">Belongs to the SrkA/RdoA protein kinase family.</text>
</comment>
<reference evidence="13 14" key="1">
    <citation type="submission" date="2015-06" db="EMBL/GenBank/DDBJ databases">
        <title>Draft genome sequencing of a biphenyl-degrading bacterium, Janthinobacterium lividum MEG1.</title>
        <authorList>
            <person name="Shimodaira J."/>
            <person name="Hatta T."/>
        </authorList>
    </citation>
    <scope>NUCLEOTIDE SEQUENCE [LARGE SCALE GENOMIC DNA]</scope>
    <source>
        <strain evidence="13 14">MEG1</strain>
    </source>
</reference>
<dbReference type="Gene3D" id="1.20.1270.170">
    <property type="match status" value="1"/>
</dbReference>
<dbReference type="PANTHER" id="PTHR39573:SF1">
    <property type="entry name" value="STRESS RESPONSE KINASE A"/>
    <property type="match status" value="1"/>
</dbReference>
<dbReference type="Gene3D" id="1.10.510.10">
    <property type="entry name" value="Transferase(Phosphotransferase) domain 1"/>
    <property type="match status" value="1"/>
</dbReference>
<evidence type="ECO:0000256" key="9">
    <source>
        <dbReference type="ARBA" id="ARBA00022842"/>
    </source>
</evidence>
<evidence type="ECO:0000256" key="4">
    <source>
        <dbReference type="ARBA" id="ARBA00022679"/>
    </source>
</evidence>
<dbReference type="GO" id="GO:0004674">
    <property type="term" value="F:protein serine/threonine kinase activity"/>
    <property type="evidence" value="ECO:0007669"/>
    <property type="project" value="UniProtKB-UniRule"/>
</dbReference>
<feature type="active site" evidence="11">
    <location>
        <position position="246"/>
    </location>
</feature>
<dbReference type="Proteomes" id="UP000179840">
    <property type="component" value="Unassembled WGS sequence"/>
</dbReference>
<protein>
    <recommendedName>
        <fullName evidence="11">Stress response kinase A</fullName>
        <ecNumber evidence="11">2.7.11.1</ecNumber>
    </recommendedName>
    <alternativeName>
        <fullName evidence="11">Serine/threonine-protein kinase SrkA</fullName>
    </alternativeName>
</protein>
<keyword evidence="3 11" id="KW-0597">Phosphoprotein</keyword>
<evidence type="ECO:0000256" key="6">
    <source>
        <dbReference type="ARBA" id="ARBA00022741"/>
    </source>
</evidence>
<dbReference type="AlphaFoldDB" id="A0A1S1U6B0"/>
<evidence type="ECO:0000259" key="12">
    <source>
        <dbReference type="Pfam" id="PF01636"/>
    </source>
</evidence>
<evidence type="ECO:0000313" key="14">
    <source>
        <dbReference type="Proteomes" id="UP000179840"/>
    </source>
</evidence>
<dbReference type="NCBIfam" id="NF008738">
    <property type="entry name" value="PRK11768.1"/>
    <property type="match status" value="1"/>
</dbReference>
<organism evidence="13 14">
    <name type="scientific">Janthinobacterium lividum</name>
    <dbReference type="NCBI Taxonomy" id="29581"/>
    <lineage>
        <taxon>Bacteria</taxon>
        <taxon>Pseudomonadati</taxon>
        <taxon>Pseudomonadota</taxon>
        <taxon>Betaproteobacteria</taxon>
        <taxon>Burkholderiales</taxon>
        <taxon>Oxalobacteraceae</taxon>
        <taxon>Janthinobacterium</taxon>
    </lineage>
</organism>
<evidence type="ECO:0000256" key="10">
    <source>
        <dbReference type="ARBA" id="ARBA00023016"/>
    </source>
</evidence>
<dbReference type="InterPro" id="IPR011009">
    <property type="entry name" value="Kinase-like_dom_sf"/>
</dbReference>
<dbReference type="SUPFAM" id="SSF56112">
    <property type="entry name" value="Protein kinase-like (PK-like)"/>
    <property type="match status" value="1"/>
</dbReference>
<evidence type="ECO:0000256" key="3">
    <source>
        <dbReference type="ARBA" id="ARBA00022553"/>
    </source>
</evidence>
<keyword evidence="2 11" id="KW-0723">Serine/threonine-protein kinase</keyword>
<keyword evidence="5 11" id="KW-0479">Metal-binding</keyword>
<comment type="catalytic activity">
    <reaction evidence="11">
        <text>L-threonyl-[protein] + ATP = O-phospho-L-threonyl-[protein] + ADP + H(+)</text>
        <dbReference type="Rhea" id="RHEA:46608"/>
        <dbReference type="Rhea" id="RHEA-COMP:11060"/>
        <dbReference type="Rhea" id="RHEA-COMP:11605"/>
        <dbReference type="ChEBI" id="CHEBI:15378"/>
        <dbReference type="ChEBI" id="CHEBI:30013"/>
        <dbReference type="ChEBI" id="CHEBI:30616"/>
        <dbReference type="ChEBI" id="CHEBI:61977"/>
        <dbReference type="ChEBI" id="CHEBI:456216"/>
        <dbReference type="EC" id="2.7.11.1"/>
    </reaction>
</comment>